<name>A0A370DNY0_9GAMM</name>
<sequence length="56" mass="6312">MFILRDLLTALQAPFSTSSLGRERAHWFVFTLLAVIVPFTSSMTSNLLRSLHTLFG</sequence>
<keyword evidence="1" id="KW-0472">Membrane</keyword>
<keyword evidence="1" id="KW-0812">Transmembrane</keyword>
<protein>
    <submittedName>
        <fullName evidence="2">Transposase</fullName>
    </submittedName>
</protein>
<proteinExistence type="predicted"/>
<dbReference type="Proteomes" id="UP000255508">
    <property type="component" value="Unassembled WGS sequence"/>
</dbReference>
<feature type="transmembrane region" description="Helical" evidence="1">
    <location>
        <begin position="25"/>
        <end position="48"/>
    </location>
</feature>
<gene>
    <name evidence="3" type="ORF">DIZ79_01745</name>
    <name evidence="2" type="ORF">DIZ79_16175</name>
</gene>
<dbReference type="EMBL" id="QFXD01000285">
    <property type="protein sequence ID" value="RDH86543.1"/>
    <property type="molecule type" value="Genomic_DNA"/>
</dbReference>
<keyword evidence="1" id="KW-1133">Transmembrane helix</keyword>
<evidence type="ECO:0000313" key="3">
    <source>
        <dbReference type="EMBL" id="RDH93031.1"/>
    </source>
</evidence>
<accession>A0A370DNY0</accession>
<dbReference type="EMBL" id="QFXD01000034">
    <property type="protein sequence ID" value="RDH93031.1"/>
    <property type="molecule type" value="Genomic_DNA"/>
</dbReference>
<organism evidence="2 4">
    <name type="scientific">endosymbiont of Lamellibrachia luymesi</name>
    <dbReference type="NCBI Taxonomy" id="2200907"/>
    <lineage>
        <taxon>Bacteria</taxon>
        <taxon>Pseudomonadati</taxon>
        <taxon>Pseudomonadota</taxon>
        <taxon>Gammaproteobacteria</taxon>
        <taxon>sulfur-oxidizing symbionts</taxon>
    </lineage>
</organism>
<evidence type="ECO:0000256" key="1">
    <source>
        <dbReference type="SAM" id="Phobius"/>
    </source>
</evidence>
<comment type="caution">
    <text evidence="2">The sequence shown here is derived from an EMBL/GenBank/DDBJ whole genome shotgun (WGS) entry which is preliminary data.</text>
</comment>
<dbReference type="AlphaFoldDB" id="A0A370DNY0"/>
<evidence type="ECO:0000313" key="2">
    <source>
        <dbReference type="EMBL" id="RDH86543.1"/>
    </source>
</evidence>
<reference evidence="2 4" key="1">
    <citation type="journal article" date="2018" name="ISME J.">
        <title>Endosymbiont genomes yield clues of tubeworm success.</title>
        <authorList>
            <person name="Li Y."/>
            <person name="Liles M.R."/>
            <person name="Halanych K.M."/>
        </authorList>
    </citation>
    <scope>NUCLEOTIDE SEQUENCE [LARGE SCALE GENOMIC DNA]</scope>
    <source>
        <strain evidence="2">A1422</strain>
    </source>
</reference>
<evidence type="ECO:0000313" key="4">
    <source>
        <dbReference type="Proteomes" id="UP000255508"/>
    </source>
</evidence>
<feature type="non-terminal residue" evidence="2">
    <location>
        <position position="56"/>
    </location>
</feature>